<dbReference type="PANTHER" id="PTHR30071">
    <property type="entry name" value="HEME EXPORTER PROTEIN C"/>
    <property type="match status" value="1"/>
</dbReference>
<name>A0ABN2TM68_9ACTN</name>
<dbReference type="PANTHER" id="PTHR30071:SF1">
    <property type="entry name" value="CYTOCHROME B_B6 PROTEIN-RELATED"/>
    <property type="match status" value="1"/>
</dbReference>
<keyword evidence="4 6" id="KW-1133">Transmembrane helix</keyword>
<dbReference type="EMBL" id="BAAAQN010000002">
    <property type="protein sequence ID" value="GAA2013717.1"/>
    <property type="molecule type" value="Genomic_DNA"/>
</dbReference>
<evidence type="ECO:0000313" key="8">
    <source>
        <dbReference type="EMBL" id="GAA2013717.1"/>
    </source>
</evidence>
<keyword evidence="5 6" id="KW-0472">Membrane</keyword>
<keyword evidence="3" id="KW-0201">Cytochrome c-type biogenesis</keyword>
<dbReference type="Proteomes" id="UP001500751">
    <property type="component" value="Unassembled WGS sequence"/>
</dbReference>
<dbReference type="InterPro" id="IPR045062">
    <property type="entry name" value="Cyt_c_biogenesis_CcsA/CcmC"/>
</dbReference>
<feature type="transmembrane region" description="Helical" evidence="6">
    <location>
        <begin position="12"/>
        <end position="30"/>
    </location>
</feature>
<organism evidence="8 9">
    <name type="scientific">Catenulispora yoronensis</name>
    <dbReference type="NCBI Taxonomy" id="450799"/>
    <lineage>
        <taxon>Bacteria</taxon>
        <taxon>Bacillati</taxon>
        <taxon>Actinomycetota</taxon>
        <taxon>Actinomycetes</taxon>
        <taxon>Catenulisporales</taxon>
        <taxon>Catenulisporaceae</taxon>
        <taxon>Catenulispora</taxon>
    </lineage>
</organism>
<evidence type="ECO:0000259" key="7">
    <source>
        <dbReference type="Pfam" id="PF01578"/>
    </source>
</evidence>
<evidence type="ECO:0000256" key="3">
    <source>
        <dbReference type="ARBA" id="ARBA00022748"/>
    </source>
</evidence>
<comment type="caution">
    <text evidence="8">The sequence shown here is derived from an EMBL/GenBank/DDBJ whole genome shotgun (WGS) entry which is preliminary data.</text>
</comment>
<feature type="transmembrane region" description="Helical" evidence="6">
    <location>
        <begin position="287"/>
        <end position="310"/>
    </location>
</feature>
<feature type="transmembrane region" description="Helical" evidence="6">
    <location>
        <begin position="137"/>
        <end position="159"/>
    </location>
</feature>
<evidence type="ECO:0000256" key="6">
    <source>
        <dbReference type="SAM" id="Phobius"/>
    </source>
</evidence>
<feature type="transmembrane region" description="Helical" evidence="6">
    <location>
        <begin position="322"/>
        <end position="340"/>
    </location>
</feature>
<feature type="transmembrane region" description="Helical" evidence="6">
    <location>
        <begin position="171"/>
        <end position="188"/>
    </location>
</feature>
<dbReference type="NCBIfam" id="TIGR03144">
    <property type="entry name" value="cytochr_II_ccsB"/>
    <property type="match status" value="1"/>
</dbReference>
<dbReference type="InterPro" id="IPR002541">
    <property type="entry name" value="Cyt_c_assembly"/>
</dbReference>
<evidence type="ECO:0000256" key="2">
    <source>
        <dbReference type="ARBA" id="ARBA00022692"/>
    </source>
</evidence>
<dbReference type="Pfam" id="PF01578">
    <property type="entry name" value="Cytochrom_C_asm"/>
    <property type="match status" value="1"/>
</dbReference>
<keyword evidence="2 6" id="KW-0812">Transmembrane</keyword>
<evidence type="ECO:0000256" key="5">
    <source>
        <dbReference type="ARBA" id="ARBA00023136"/>
    </source>
</evidence>
<feature type="transmembrane region" description="Helical" evidence="6">
    <location>
        <begin position="230"/>
        <end position="256"/>
    </location>
</feature>
<keyword evidence="9" id="KW-1185">Reference proteome</keyword>
<feature type="domain" description="Cytochrome c assembly protein" evidence="7">
    <location>
        <begin position="165"/>
        <end position="377"/>
    </location>
</feature>
<feature type="transmembrane region" description="Helical" evidence="6">
    <location>
        <begin position="195"/>
        <end position="215"/>
    </location>
</feature>
<reference evidence="8 9" key="1">
    <citation type="journal article" date="2019" name="Int. J. Syst. Evol. Microbiol.">
        <title>The Global Catalogue of Microorganisms (GCM) 10K type strain sequencing project: providing services to taxonomists for standard genome sequencing and annotation.</title>
        <authorList>
            <consortium name="The Broad Institute Genomics Platform"/>
            <consortium name="The Broad Institute Genome Sequencing Center for Infectious Disease"/>
            <person name="Wu L."/>
            <person name="Ma J."/>
        </authorList>
    </citation>
    <scope>NUCLEOTIDE SEQUENCE [LARGE SCALE GENOMIC DNA]</scope>
    <source>
        <strain evidence="8 9">JCM 16014</strain>
    </source>
</reference>
<comment type="subcellular location">
    <subcellularLocation>
        <location evidence="1">Membrane</location>
        <topology evidence="1">Multi-pass membrane protein</topology>
    </subcellularLocation>
</comment>
<protein>
    <submittedName>
        <fullName evidence="8">C-type cytochrome biogenesis protein CcsB</fullName>
    </submittedName>
</protein>
<evidence type="ECO:0000256" key="4">
    <source>
        <dbReference type="ARBA" id="ARBA00022989"/>
    </source>
</evidence>
<evidence type="ECO:0000313" key="9">
    <source>
        <dbReference type="Proteomes" id="UP001500751"/>
    </source>
</evidence>
<proteinExistence type="predicted"/>
<dbReference type="InterPro" id="IPR017562">
    <property type="entry name" value="Cyt_c_biogenesis_CcsA"/>
</dbReference>
<evidence type="ECO:0000256" key="1">
    <source>
        <dbReference type="ARBA" id="ARBA00004141"/>
    </source>
</evidence>
<gene>
    <name evidence="8" type="primary">ccsB</name>
    <name evidence="8" type="ORF">GCM10009839_05690</name>
</gene>
<sequence>MINESLARFSNYAIYGAMFVYLIAFFAYTAEWVFGRKSSFVVTAAEQSAAGKTAAGKSAGAQAAATVPAQAEALVAAGGQGAGGGQGGDAKPVTVPDDLSGLDELDDLADLDDLPDLDEPDPVIDGGNLRAITAGGIAVSTTVLAFLLHVVGVACRGLAAHRVPWGNLYEFTIAGSAVAMAIYVGLLFRKNARWLGVFVTGFVVVILGLAVEVLYKDAEQLVPALHSPWLVIHVAAAVLCSGAFTVATLATVLYLFKSRYETRAKLGTASPGSMWRRVPSAMKLDLVAYRILAFSFPIWTFTVIAGSIWAERAWGRYWGWDPTETWAFITWVVYAAYLHARATRGWKGRNASIVALVGYGCFIFNYFVVSIFVNGLHSYANVK</sequence>
<accession>A0ABN2TM68</accession>
<feature type="transmembrane region" description="Helical" evidence="6">
    <location>
        <begin position="352"/>
        <end position="373"/>
    </location>
</feature>